<reference evidence="1" key="2">
    <citation type="journal article" date="2024" name="Plant">
        <title>Genomic evolution and insights into agronomic trait innovations of Sesamum species.</title>
        <authorList>
            <person name="Miao H."/>
            <person name="Wang L."/>
            <person name="Qu L."/>
            <person name="Liu H."/>
            <person name="Sun Y."/>
            <person name="Le M."/>
            <person name="Wang Q."/>
            <person name="Wei S."/>
            <person name="Zheng Y."/>
            <person name="Lin W."/>
            <person name="Duan Y."/>
            <person name="Cao H."/>
            <person name="Xiong S."/>
            <person name="Wang X."/>
            <person name="Wei L."/>
            <person name="Li C."/>
            <person name="Ma Q."/>
            <person name="Ju M."/>
            <person name="Zhao R."/>
            <person name="Li G."/>
            <person name="Mu C."/>
            <person name="Tian Q."/>
            <person name="Mei H."/>
            <person name="Zhang T."/>
            <person name="Gao T."/>
            <person name="Zhang H."/>
        </authorList>
    </citation>
    <scope>NUCLEOTIDE SEQUENCE</scope>
    <source>
        <strain evidence="1">KEN1</strain>
    </source>
</reference>
<sequence length="79" mass="8575">MAAEATTGTYVVVISCSRTIEAIIYCMVSKSPGDSFPQEMCKEVLFRGGFVRGLAGLEDLMIVTAPVRARGEPMTTWRA</sequence>
<accession>A0AAW2WSJ4</accession>
<protein>
    <submittedName>
        <fullName evidence="1">Uncharacterized protein</fullName>
    </submittedName>
</protein>
<comment type="caution">
    <text evidence="1">The sequence shown here is derived from an EMBL/GenBank/DDBJ whole genome shotgun (WGS) entry which is preliminary data.</text>
</comment>
<evidence type="ECO:0000313" key="1">
    <source>
        <dbReference type="EMBL" id="KAL0444697.1"/>
    </source>
</evidence>
<dbReference type="AlphaFoldDB" id="A0AAW2WSJ4"/>
<name>A0AAW2WSJ4_9LAMI</name>
<proteinExistence type="predicted"/>
<gene>
    <name evidence="1" type="ORF">Slati_2192400</name>
</gene>
<reference evidence="1" key="1">
    <citation type="submission" date="2020-06" db="EMBL/GenBank/DDBJ databases">
        <authorList>
            <person name="Li T."/>
            <person name="Hu X."/>
            <person name="Zhang T."/>
            <person name="Song X."/>
            <person name="Zhang H."/>
            <person name="Dai N."/>
            <person name="Sheng W."/>
            <person name="Hou X."/>
            <person name="Wei L."/>
        </authorList>
    </citation>
    <scope>NUCLEOTIDE SEQUENCE</scope>
    <source>
        <strain evidence="1">KEN1</strain>
        <tissue evidence="1">Leaf</tissue>
    </source>
</reference>
<dbReference type="EMBL" id="JACGWN010000007">
    <property type="protein sequence ID" value="KAL0444697.1"/>
    <property type="molecule type" value="Genomic_DNA"/>
</dbReference>
<organism evidence="1">
    <name type="scientific">Sesamum latifolium</name>
    <dbReference type="NCBI Taxonomy" id="2727402"/>
    <lineage>
        <taxon>Eukaryota</taxon>
        <taxon>Viridiplantae</taxon>
        <taxon>Streptophyta</taxon>
        <taxon>Embryophyta</taxon>
        <taxon>Tracheophyta</taxon>
        <taxon>Spermatophyta</taxon>
        <taxon>Magnoliopsida</taxon>
        <taxon>eudicotyledons</taxon>
        <taxon>Gunneridae</taxon>
        <taxon>Pentapetalae</taxon>
        <taxon>asterids</taxon>
        <taxon>lamiids</taxon>
        <taxon>Lamiales</taxon>
        <taxon>Pedaliaceae</taxon>
        <taxon>Sesamum</taxon>
    </lineage>
</organism>